<dbReference type="CDD" id="cd22231">
    <property type="entry name" value="RHH_NikR_HicB-like"/>
    <property type="match status" value="1"/>
</dbReference>
<dbReference type="Pfam" id="PF01402">
    <property type="entry name" value="RHH_1"/>
    <property type="match status" value="1"/>
</dbReference>
<dbReference type="InterPro" id="IPR010985">
    <property type="entry name" value="Ribbon_hlx_hlx"/>
</dbReference>
<protein>
    <submittedName>
        <fullName evidence="2">CopG family ribbon-helix-helix protein</fullName>
    </submittedName>
</protein>
<feature type="domain" description="Ribbon-helix-helix protein CopG" evidence="1">
    <location>
        <begin position="3"/>
        <end position="40"/>
    </location>
</feature>
<dbReference type="Gene3D" id="1.10.1220.10">
    <property type="entry name" value="Met repressor-like"/>
    <property type="match status" value="1"/>
</dbReference>
<dbReference type="InterPro" id="IPR013321">
    <property type="entry name" value="Arc_rbn_hlx_hlx"/>
</dbReference>
<accession>A0AB39BH95</accession>
<sequence length="81" mass="9245">MKTAISLPDDDFERFDRVAARHGMNRSEFFRAAASRYADELDGDKELTRLADAVIARAGQPSADGEFERAAERRMLEHTEW</sequence>
<dbReference type="EMBL" id="CP162511">
    <property type="protein sequence ID" value="XDI05771.1"/>
    <property type="molecule type" value="Genomic_DNA"/>
</dbReference>
<dbReference type="RefSeq" id="WP_368498159.1">
    <property type="nucleotide sequence ID" value="NZ_CP162511.1"/>
</dbReference>
<organism evidence="2">
    <name type="scientific">Herbiconiux sp. A18JL235</name>
    <dbReference type="NCBI Taxonomy" id="3152363"/>
    <lineage>
        <taxon>Bacteria</taxon>
        <taxon>Bacillati</taxon>
        <taxon>Actinomycetota</taxon>
        <taxon>Actinomycetes</taxon>
        <taxon>Micrococcales</taxon>
        <taxon>Microbacteriaceae</taxon>
        <taxon>Herbiconiux</taxon>
    </lineage>
</organism>
<evidence type="ECO:0000259" key="1">
    <source>
        <dbReference type="Pfam" id="PF01402"/>
    </source>
</evidence>
<dbReference type="GO" id="GO:0006355">
    <property type="term" value="P:regulation of DNA-templated transcription"/>
    <property type="evidence" value="ECO:0007669"/>
    <property type="project" value="InterPro"/>
</dbReference>
<dbReference type="SUPFAM" id="SSF47598">
    <property type="entry name" value="Ribbon-helix-helix"/>
    <property type="match status" value="1"/>
</dbReference>
<gene>
    <name evidence="2" type="ORF">ABFY20_01385</name>
</gene>
<dbReference type="InterPro" id="IPR002145">
    <property type="entry name" value="CopG"/>
</dbReference>
<proteinExistence type="predicted"/>
<reference evidence="2" key="1">
    <citation type="submission" date="2024-05" db="EMBL/GenBank/DDBJ databases">
        <title>Herbiconiux sp. A18JL235.</title>
        <authorList>
            <person name="Zhang G."/>
        </authorList>
    </citation>
    <scope>NUCLEOTIDE SEQUENCE</scope>
    <source>
        <strain evidence="2">A18JL235</strain>
    </source>
</reference>
<name>A0AB39BH95_9MICO</name>
<evidence type="ECO:0000313" key="2">
    <source>
        <dbReference type="EMBL" id="XDI05771.1"/>
    </source>
</evidence>
<dbReference type="AlphaFoldDB" id="A0AB39BH95"/>